<name>A0A3L7ZSS1_PARDI</name>
<dbReference type="Pfam" id="PF01640">
    <property type="entry name" value="Peptidase_C10"/>
    <property type="match status" value="1"/>
</dbReference>
<dbReference type="PROSITE" id="PS51257">
    <property type="entry name" value="PROKAR_LIPOPROTEIN"/>
    <property type="match status" value="1"/>
</dbReference>
<sequence length="460" mass="51290">MKRLFYLLILICGLLSCSNELEETQSMALAMSDEPISLSVSDKETKVERGIKDYISHLKFGNINARRSTLQTYSLTPYIYRGDTVMYIANYASGWDLFSADQRTPLVMLSSDTGAFDPNDPSMAPVFKSYLNSVADELYRVKQSGTKDGKTYGLWQAVYIQNDEVDLRKIEITPRAVGTQPGSGYWELISTTKPVTSTHISNRLTATRWGQENPWNVYVPFVAGSATKHCLAGCAAVAAAQYLYYLRYKNNKPASTVTTATYSSASNTYSYTGSSSTIWNQMAKTASDSGTDYAAILIGYVGNSVGMGYGEYESGVNIGKIISFINGYGYNYKLSSMEYGYITSELIAGRAVYARSDNTGGEGGHQFIIDRYRSITESSTSTFGWVGTDNLGQDSNEYDENGNIVGYSFFYDRENKTSTYAYTMNWGWGISSWDNVYFNASDNSEWNTSYKFNTNRQFLK</sequence>
<dbReference type="Proteomes" id="UP000278164">
    <property type="component" value="Unassembled WGS sequence"/>
</dbReference>
<dbReference type="OrthoDB" id="2235251at2"/>
<dbReference type="InterPro" id="IPR000200">
    <property type="entry name" value="Peptidase_C10"/>
</dbReference>
<dbReference type="EMBL" id="RAYI01000002">
    <property type="protein sequence ID" value="RLT74925.1"/>
    <property type="molecule type" value="Genomic_DNA"/>
</dbReference>
<dbReference type="InterPro" id="IPR038765">
    <property type="entry name" value="Papain-like_cys_pep_sf"/>
</dbReference>
<comment type="caution">
    <text evidence="1">The sequence shown here is derived from an EMBL/GenBank/DDBJ whole genome shotgun (WGS) entry which is preliminary data.</text>
</comment>
<dbReference type="GO" id="GO:0008234">
    <property type="term" value="F:cysteine-type peptidase activity"/>
    <property type="evidence" value="ECO:0007669"/>
    <property type="project" value="InterPro"/>
</dbReference>
<dbReference type="GO" id="GO:0006508">
    <property type="term" value="P:proteolysis"/>
    <property type="evidence" value="ECO:0007669"/>
    <property type="project" value="InterPro"/>
</dbReference>
<reference evidence="1 2" key="1">
    <citation type="submission" date="2018-09" db="EMBL/GenBank/DDBJ databases">
        <title>Murine metabolic-syndrome-specific gut microbial biobank.</title>
        <authorList>
            <person name="Liu C."/>
        </authorList>
    </citation>
    <scope>NUCLEOTIDE SEQUENCE [LARGE SCALE GENOMIC DNA]</scope>
    <source>
        <strain evidence="1 2">8-P5</strain>
    </source>
</reference>
<accession>A0A3L7ZSS1</accession>
<proteinExistence type="predicted"/>
<dbReference type="AlphaFoldDB" id="A0A3L7ZSS1"/>
<dbReference type="SUPFAM" id="SSF54001">
    <property type="entry name" value="Cysteine proteinases"/>
    <property type="match status" value="1"/>
</dbReference>
<evidence type="ECO:0008006" key="3">
    <source>
        <dbReference type="Google" id="ProtNLM"/>
    </source>
</evidence>
<dbReference type="RefSeq" id="WP_121734876.1">
    <property type="nucleotide sequence ID" value="NZ_QXXG01000006.1"/>
</dbReference>
<evidence type="ECO:0000313" key="1">
    <source>
        <dbReference type="EMBL" id="RLT74925.1"/>
    </source>
</evidence>
<dbReference type="Gene3D" id="3.90.70.50">
    <property type="entry name" value="Peptidase C10, streptopain"/>
    <property type="match status" value="1"/>
</dbReference>
<organism evidence="1 2">
    <name type="scientific">Parabacteroides distasonis</name>
    <dbReference type="NCBI Taxonomy" id="823"/>
    <lineage>
        <taxon>Bacteria</taxon>
        <taxon>Pseudomonadati</taxon>
        <taxon>Bacteroidota</taxon>
        <taxon>Bacteroidia</taxon>
        <taxon>Bacteroidales</taxon>
        <taxon>Tannerellaceae</taxon>
        <taxon>Parabacteroides</taxon>
    </lineage>
</organism>
<protein>
    <recommendedName>
        <fullName evidence="3">Spi protease inhibitor domain-containing protein</fullName>
    </recommendedName>
</protein>
<dbReference type="InterPro" id="IPR044934">
    <property type="entry name" value="Streptopain_sf"/>
</dbReference>
<evidence type="ECO:0000313" key="2">
    <source>
        <dbReference type="Proteomes" id="UP000278164"/>
    </source>
</evidence>
<gene>
    <name evidence="1" type="ORF">D7V78_02615</name>
</gene>